<keyword evidence="3" id="KW-0732">Signal</keyword>
<name>A0ABD3Q2K9_9STRA</name>
<sequence length="584" mass="64931">MSSDDIMNKYGAVQDWDLVCDDSEDDDPSVPTTIRNDSGGRFAPTWARGIVVLTAIVLVLALSPNSRSASRGDSIAASTLTILGMADDNPYDNDHDMNEPLFYDDQLVNHFSTDPDASSATWSNRYYKSTKYFKGPGSPIFVIIGGEGALDHGMLYPFVTEHLAPRFGAAVIEIEHRFYGPYQPIMGREATVQELLELLTPQQAMADMVRLAKHFKDELNCLDYDRTSDKYCPVITVGGSYPGFLSAMFRLVYRDFVDISYASSAPLKLYDQSTDQYVYYDIVTQAAEHASKGCVRAVRETLEDASKILMNANSVEEAVKSMNMCVDSIPKYIDNVKTLKDDVMMAVGFSFADYDMDAYPPGKDLGLYKACQVFQHKNSKPLERMAKFFELVGLDAEFEKAYPSLLGEEETPCFDLSIFLPDGENARITTSDWSGSGGGNDGKMWDFQLCTTVVDPIGFSSESMFPKRKWTYAALTEYCQKRYGKDVVPQPRALVDDMGFDDLVGNGASRILFTNGLQDMWSGGSYLENVSDSILALNFENGAHHSDLSHVGPSDKDTDDIRLGFVQITNILAKWLDEIKAESE</sequence>
<keyword evidence="2" id="KW-0645">Protease</keyword>
<reference evidence="6 7" key="1">
    <citation type="journal article" date="2020" name="G3 (Bethesda)">
        <title>Improved Reference Genome for Cyclotella cryptica CCMP332, a Model for Cell Wall Morphogenesis, Salinity Adaptation, and Lipid Production in Diatoms (Bacillariophyta).</title>
        <authorList>
            <person name="Roberts W.R."/>
            <person name="Downey K.M."/>
            <person name="Ruck E.C."/>
            <person name="Traller J.C."/>
            <person name="Alverson A.J."/>
        </authorList>
    </citation>
    <scope>NUCLEOTIDE SEQUENCE [LARGE SCALE GENOMIC DNA]</scope>
    <source>
        <strain evidence="6 7">CCMP332</strain>
    </source>
</reference>
<dbReference type="AlphaFoldDB" id="A0ABD3Q2K9"/>
<dbReference type="InterPro" id="IPR042269">
    <property type="entry name" value="Ser_carbopepase_S28_SKS"/>
</dbReference>
<dbReference type="PANTHER" id="PTHR11010">
    <property type="entry name" value="PROTEASE S28 PRO-X CARBOXYPEPTIDASE-RELATED"/>
    <property type="match status" value="1"/>
</dbReference>
<comment type="similarity">
    <text evidence="1">Belongs to the peptidase S28 family.</text>
</comment>
<keyword evidence="7" id="KW-1185">Reference proteome</keyword>
<evidence type="ECO:0000256" key="3">
    <source>
        <dbReference type="ARBA" id="ARBA00022729"/>
    </source>
</evidence>
<keyword evidence="5" id="KW-0325">Glycoprotein</keyword>
<proteinExistence type="inferred from homology"/>
<protein>
    <recommendedName>
        <fullName evidence="8">Peptidase S28</fullName>
    </recommendedName>
</protein>
<evidence type="ECO:0008006" key="8">
    <source>
        <dbReference type="Google" id="ProtNLM"/>
    </source>
</evidence>
<dbReference type="GO" id="GO:0006508">
    <property type="term" value="P:proteolysis"/>
    <property type="evidence" value="ECO:0007669"/>
    <property type="project" value="UniProtKB-KW"/>
</dbReference>
<dbReference type="PANTHER" id="PTHR11010:SF38">
    <property type="entry name" value="LYSOSOMAL PRO-X CARBOXYPEPTIDASE"/>
    <property type="match status" value="1"/>
</dbReference>
<evidence type="ECO:0000256" key="2">
    <source>
        <dbReference type="ARBA" id="ARBA00022670"/>
    </source>
</evidence>
<dbReference type="InterPro" id="IPR008758">
    <property type="entry name" value="Peptidase_S28"/>
</dbReference>
<dbReference type="EMBL" id="JABMIG020000078">
    <property type="protein sequence ID" value="KAL3794679.1"/>
    <property type="molecule type" value="Genomic_DNA"/>
</dbReference>
<dbReference type="Proteomes" id="UP001516023">
    <property type="component" value="Unassembled WGS sequence"/>
</dbReference>
<evidence type="ECO:0000256" key="5">
    <source>
        <dbReference type="ARBA" id="ARBA00023180"/>
    </source>
</evidence>
<dbReference type="SUPFAM" id="SSF53474">
    <property type="entry name" value="alpha/beta-Hydrolases"/>
    <property type="match status" value="1"/>
</dbReference>
<dbReference type="GO" id="GO:0008233">
    <property type="term" value="F:peptidase activity"/>
    <property type="evidence" value="ECO:0007669"/>
    <property type="project" value="UniProtKB-KW"/>
</dbReference>
<accession>A0ABD3Q2K9</accession>
<dbReference type="Gene3D" id="1.20.120.980">
    <property type="entry name" value="Serine carboxypeptidase S28, SKS domain"/>
    <property type="match status" value="1"/>
</dbReference>
<keyword evidence="4" id="KW-0378">Hydrolase</keyword>
<evidence type="ECO:0000256" key="4">
    <source>
        <dbReference type="ARBA" id="ARBA00022801"/>
    </source>
</evidence>
<gene>
    <name evidence="6" type="ORF">HJC23_010107</name>
</gene>
<dbReference type="Pfam" id="PF05577">
    <property type="entry name" value="Peptidase_S28"/>
    <property type="match status" value="1"/>
</dbReference>
<dbReference type="Gene3D" id="3.40.50.1820">
    <property type="entry name" value="alpha/beta hydrolase"/>
    <property type="match status" value="1"/>
</dbReference>
<evidence type="ECO:0000313" key="7">
    <source>
        <dbReference type="Proteomes" id="UP001516023"/>
    </source>
</evidence>
<comment type="caution">
    <text evidence="6">The sequence shown here is derived from an EMBL/GenBank/DDBJ whole genome shotgun (WGS) entry which is preliminary data.</text>
</comment>
<evidence type="ECO:0000313" key="6">
    <source>
        <dbReference type="EMBL" id="KAL3794679.1"/>
    </source>
</evidence>
<dbReference type="InterPro" id="IPR029058">
    <property type="entry name" value="AB_hydrolase_fold"/>
</dbReference>
<organism evidence="6 7">
    <name type="scientific">Cyclotella cryptica</name>
    <dbReference type="NCBI Taxonomy" id="29204"/>
    <lineage>
        <taxon>Eukaryota</taxon>
        <taxon>Sar</taxon>
        <taxon>Stramenopiles</taxon>
        <taxon>Ochrophyta</taxon>
        <taxon>Bacillariophyta</taxon>
        <taxon>Coscinodiscophyceae</taxon>
        <taxon>Thalassiosirophycidae</taxon>
        <taxon>Stephanodiscales</taxon>
        <taxon>Stephanodiscaceae</taxon>
        <taxon>Cyclotella</taxon>
    </lineage>
</organism>
<evidence type="ECO:0000256" key="1">
    <source>
        <dbReference type="ARBA" id="ARBA00011079"/>
    </source>
</evidence>